<proteinExistence type="predicted"/>
<dbReference type="EMBL" id="CM023473">
    <property type="protein sequence ID" value="KAH7953230.1"/>
    <property type="molecule type" value="Genomic_DNA"/>
</dbReference>
<keyword evidence="2" id="KW-1185">Reference proteome</keyword>
<name>A0ACB8CVJ0_DERSI</name>
<dbReference type="Proteomes" id="UP000821865">
    <property type="component" value="Chromosome 4"/>
</dbReference>
<gene>
    <name evidence="1" type="ORF">HPB49_006307</name>
</gene>
<protein>
    <submittedName>
        <fullName evidence="1">Uncharacterized protein</fullName>
    </submittedName>
</protein>
<comment type="caution">
    <text evidence="1">The sequence shown here is derived from an EMBL/GenBank/DDBJ whole genome shotgun (WGS) entry which is preliminary data.</text>
</comment>
<organism evidence="1 2">
    <name type="scientific">Dermacentor silvarum</name>
    <name type="common">Tick</name>
    <dbReference type="NCBI Taxonomy" id="543639"/>
    <lineage>
        <taxon>Eukaryota</taxon>
        <taxon>Metazoa</taxon>
        <taxon>Ecdysozoa</taxon>
        <taxon>Arthropoda</taxon>
        <taxon>Chelicerata</taxon>
        <taxon>Arachnida</taxon>
        <taxon>Acari</taxon>
        <taxon>Parasitiformes</taxon>
        <taxon>Ixodida</taxon>
        <taxon>Ixodoidea</taxon>
        <taxon>Ixodidae</taxon>
        <taxon>Rhipicephalinae</taxon>
        <taxon>Dermacentor</taxon>
    </lineage>
</organism>
<evidence type="ECO:0000313" key="1">
    <source>
        <dbReference type="EMBL" id="KAH7953230.1"/>
    </source>
</evidence>
<reference evidence="1" key="1">
    <citation type="submission" date="2020-05" db="EMBL/GenBank/DDBJ databases">
        <title>Large-scale comparative analyses of tick genomes elucidate their genetic diversity and vector capacities.</title>
        <authorList>
            <person name="Jia N."/>
            <person name="Wang J."/>
            <person name="Shi W."/>
            <person name="Du L."/>
            <person name="Sun Y."/>
            <person name="Zhan W."/>
            <person name="Jiang J."/>
            <person name="Wang Q."/>
            <person name="Zhang B."/>
            <person name="Ji P."/>
            <person name="Sakyi L.B."/>
            <person name="Cui X."/>
            <person name="Yuan T."/>
            <person name="Jiang B."/>
            <person name="Yang W."/>
            <person name="Lam T.T.-Y."/>
            <person name="Chang Q."/>
            <person name="Ding S."/>
            <person name="Wang X."/>
            <person name="Zhu J."/>
            <person name="Ruan X."/>
            <person name="Zhao L."/>
            <person name="Wei J."/>
            <person name="Que T."/>
            <person name="Du C."/>
            <person name="Cheng J."/>
            <person name="Dai P."/>
            <person name="Han X."/>
            <person name="Huang E."/>
            <person name="Gao Y."/>
            <person name="Liu J."/>
            <person name="Shao H."/>
            <person name="Ye R."/>
            <person name="Li L."/>
            <person name="Wei W."/>
            <person name="Wang X."/>
            <person name="Wang C."/>
            <person name="Yang T."/>
            <person name="Huo Q."/>
            <person name="Li W."/>
            <person name="Guo W."/>
            <person name="Chen H."/>
            <person name="Zhou L."/>
            <person name="Ni X."/>
            <person name="Tian J."/>
            <person name="Zhou Y."/>
            <person name="Sheng Y."/>
            <person name="Liu T."/>
            <person name="Pan Y."/>
            <person name="Xia L."/>
            <person name="Li J."/>
            <person name="Zhao F."/>
            <person name="Cao W."/>
        </authorList>
    </citation>
    <scope>NUCLEOTIDE SEQUENCE</scope>
    <source>
        <strain evidence="1">Dsil-2018</strain>
    </source>
</reference>
<sequence length="324" mass="37029">MHVAETLQDPAYFNILKNYYFSHDGLGLRVGGYALWNGKWKPGTKVRAIRQMSWDASLLLNKGYPMKFRYDHIFTDNVACNYYEWNKVDDIHRSKKRRKESPPAAPPVTRAPFGDLKASVSAWRDASSNHNRRNCGRNCRHRRSSQVVKLLQTEEGPGARRLVNRPELDQGPDCHRSLFLPFTSKPFATVRMTASRLLLFRLATDYQNDGLATEDRRRGGPGANQRQRDETSTARSGTDTEGDQDSYDVSPLESVSDQQFPQLFKMNREVILKKRKTLRTQITNLVSDAEKKLEENHDPTAMSLIASQIKGIADLLKKADEQMK</sequence>
<evidence type="ECO:0000313" key="2">
    <source>
        <dbReference type="Proteomes" id="UP000821865"/>
    </source>
</evidence>
<accession>A0ACB8CVJ0</accession>